<dbReference type="Proteomes" id="UP000887580">
    <property type="component" value="Unplaced"/>
</dbReference>
<organism evidence="1 2">
    <name type="scientific">Panagrolaimus sp. PS1159</name>
    <dbReference type="NCBI Taxonomy" id="55785"/>
    <lineage>
        <taxon>Eukaryota</taxon>
        <taxon>Metazoa</taxon>
        <taxon>Ecdysozoa</taxon>
        <taxon>Nematoda</taxon>
        <taxon>Chromadorea</taxon>
        <taxon>Rhabditida</taxon>
        <taxon>Tylenchina</taxon>
        <taxon>Panagrolaimomorpha</taxon>
        <taxon>Panagrolaimoidea</taxon>
        <taxon>Panagrolaimidae</taxon>
        <taxon>Panagrolaimus</taxon>
    </lineage>
</organism>
<reference evidence="2" key="1">
    <citation type="submission" date="2022-11" db="UniProtKB">
        <authorList>
            <consortium name="WormBaseParasite"/>
        </authorList>
    </citation>
    <scope>IDENTIFICATION</scope>
</reference>
<dbReference type="WBParaSite" id="PS1159_v2.g8613.t1">
    <property type="protein sequence ID" value="PS1159_v2.g8613.t1"/>
    <property type="gene ID" value="PS1159_v2.g8613"/>
</dbReference>
<evidence type="ECO:0000313" key="2">
    <source>
        <dbReference type="WBParaSite" id="PS1159_v2.g8613.t1"/>
    </source>
</evidence>
<proteinExistence type="predicted"/>
<name>A0AC35GTV1_9BILA</name>
<evidence type="ECO:0000313" key="1">
    <source>
        <dbReference type="Proteomes" id="UP000887580"/>
    </source>
</evidence>
<protein>
    <submittedName>
        <fullName evidence="2">Protein KRI1 homolog</fullName>
    </submittedName>
</protein>
<accession>A0AC35GTV1</accession>
<sequence length="160" mass="19293">MFLTFTDRIFCRAPTYEDIVQDEAEIEKADEFEHKYNFRFEEPDTDFIKQFPRTVKESIRKDNEKRKEKREQIKKRKEEELNQKKEEIKLLKALKKKELEEKLQKIKEVAGDDGVQLSIEDLEKDYEDSLGYEDIIADNLRTKFKYRNVPANNYALTTEE</sequence>